<feature type="region of interest" description="Disordered" evidence="11">
    <location>
        <begin position="173"/>
        <end position="202"/>
    </location>
</feature>
<dbReference type="InterPro" id="IPR000089">
    <property type="entry name" value="Biotin_lipoyl"/>
</dbReference>
<dbReference type="GO" id="GO:0004742">
    <property type="term" value="F:dihydrolipoyllysine-residue acetyltransferase activity"/>
    <property type="evidence" value="ECO:0007669"/>
    <property type="project" value="UniProtKB-EC"/>
</dbReference>
<name>A0A450RYX0_9GAMM</name>
<dbReference type="InterPro" id="IPR036625">
    <property type="entry name" value="E3-bd_dom_sf"/>
</dbReference>
<accession>A0A450RYX0</accession>
<dbReference type="FunFam" id="3.30.559.10:FF:000004">
    <property type="entry name" value="Acetyltransferase component of pyruvate dehydrogenase complex"/>
    <property type="match status" value="1"/>
</dbReference>
<dbReference type="AlphaFoldDB" id="A0A450RYX0"/>
<comment type="catalytic activity">
    <reaction evidence="9">
        <text>N(6)-[(R)-dihydrolipoyl]-L-lysyl-[protein] + acetyl-CoA = N(6)-[(R)-S(8)-acetyldihydrolipoyl]-L-lysyl-[protein] + CoA</text>
        <dbReference type="Rhea" id="RHEA:17017"/>
        <dbReference type="Rhea" id="RHEA-COMP:10475"/>
        <dbReference type="Rhea" id="RHEA-COMP:10478"/>
        <dbReference type="ChEBI" id="CHEBI:57287"/>
        <dbReference type="ChEBI" id="CHEBI:57288"/>
        <dbReference type="ChEBI" id="CHEBI:83100"/>
        <dbReference type="ChEBI" id="CHEBI:83111"/>
        <dbReference type="EC" id="2.3.1.12"/>
    </reaction>
</comment>
<keyword evidence="5" id="KW-0677">Repeat</keyword>
<dbReference type="FunFam" id="2.40.50.100:FF:000009">
    <property type="entry name" value="Acetyltransferase component of pyruvate dehydrogenase complex"/>
    <property type="match status" value="1"/>
</dbReference>
<evidence type="ECO:0000256" key="8">
    <source>
        <dbReference type="ARBA" id="ARBA00025211"/>
    </source>
</evidence>
<keyword evidence="14" id="KW-0670">Pyruvate</keyword>
<evidence type="ECO:0000256" key="1">
    <source>
        <dbReference type="ARBA" id="ARBA00001938"/>
    </source>
</evidence>
<dbReference type="InterPro" id="IPR001078">
    <property type="entry name" value="2-oxoacid_DH_actylTfrase"/>
</dbReference>
<dbReference type="PANTHER" id="PTHR43178">
    <property type="entry name" value="DIHYDROLIPOAMIDE ACETYLTRANSFERASE COMPONENT OF PYRUVATE DEHYDROGENASE COMPLEX"/>
    <property type="match status" value="1"/>
</dbReference>
<dbReference type="SUPFAM" id="SSF52777">
    <property type="entry name" value="CoA-dependent acyltransferases"/>
    <property type="match status" value="1"/>
</dbReference>
<comment type="function">
    <text evidence="8">The pyruvate dehydrogenase complex catalyzes the overall conversion of pyruvate to acetyl-CoA and CO(2). It contains multiple copies of three enzymatic components: pyruvate dehydrogenase (E1), dihydrolipoamide acetyltransferase (E2) and lipoamide dehydrogenase (E3).</text>
</comment>
<dbReference type="InterPro" id="IPR050743">
    <property type="entry name" value="2-oxoacid_DH_E2_comp"/>
</dbReference>
<sequence length="429" mass="44585">MGTLTQIKVPDIGDFKDVEVIEVLVAPGAQIRAEDALVTLESDKATMEVPSPGAGVVREIALAPGDRVSQGSLILTLEEGEDAETEAAGAGRASPDSDAGENRMATSAASPQGPAAGTPAPAPMAGGPPHASPSVRRFGRERGVDLRGVTGSGPKGRILREDVESLARGAGARAGGDAAVGDATGPSTGAQETNFSRFGPVETQPLTRIQKLSGANLHRTWTGIPHVTHHDLADITELEAFRQSLQAERGPEAARITLPAFLLKVVAAALGAFPTFNASLAPDGENLILKRYCHIGVAVDTPEGLMVPVIRDVDKKGVLALAEELAAVSAKARAKRIAPEDLQGGCFTLSSLGGIGGTGFTPILNAPEVAILGAARASWQPVYEEGEFRPRLMLPLSLSYDHRVIDGAHGARFTAFLGSLLADIRRLLL</sequence>
<evidence type="ECO:0000256" key="7">
    <source>
        <dbReference type="ARBA" id="ARBA00023315"/>
    </source>
</evidence>
<reference evidence="14" key="1">
    <citation type="submission" date="2019-02" db="EMBL/GenBank/DDBJ databases">
        <authorList>
            <person name="Gruber-Vodicka R. H."/>
            <person name="Seah K. B. B."/>
        </authorList>
    </citation>
    <scope>NUCLEOTIDE SEQUENCE</scope>
    <source>
        <strain evidence="14">BECK_DK161</strain>
    </source>
</reference>
<evidence type="ECO:0000256" key="6">
    <source>
        <dbReference type="ARBA" id="ARBA00022823"/>
    </source>
</evidence>
<dbReference type="Pfam" id="PF00364">
    <property type="entry name" value="Biotin_lipoyl"/>
    <property type="match status" value="1"/>
</dbReference>
<keyword evidence="7 10" id="KW-0012">Acyltransferase</keyword>
<dbReference type="InterPro" id="IPR003016">
    <property type="entry name" value="2-oxoA_DH_lipoyl-BS"/>
</dbReference>
<evidence type="ECO:0000256" key="11">
    <source>
        <dbReference type="SAM" id="MobiDB-lite"/>
    </source>
</evidence>
<dbReference type="PROSITE" id="PS51826">
    <property type="entry name" value="PSBD"/>
    <property type="match status" value="1"/>
</dbReference>
<evidence type="ECO:0000256" key="2">
    <source>
        <dbReference type="ARBA" id="ARBA00007317"/>
    </source>
</evidence>
<dbReference type="CDD" id="cd06849">
    <property type="entry name" value="lipoyl_domain"/>
    <property type="match status" value="1"/>
</dbReference>
<evidence type="ECO:0000256" key="5">
    <source>
        <dbReference type="ARBA" id="ARBA00022737"/>
    </source>
</evidence>
<protein>
    <recommendedName>
        <fullName evidence="10">Dihydrolipoamide acetyltransferase component of pyruvate dehydrogenase complex</fullName>
        <ecNumber evidence="10">2.3.1.-</ecNumber>
    </recommendedName>
</protein>
<gene>
    <name evidence="14" type="ORF">BECKDK2373C_GA0170839_100849</name>
</gene>
<evidence type="ECO:0000256" key="4">
    <source>
        <dbReference type="ARBA" id="ARBA00022679"/>
    </source>
</evidence>
<evidence type="ECO:0000259" key="13">
    <source>
        <dbReference type="PROSITE" id="PS51826"/>
    </source>
</evidence>
<keyword evidence="6 10" id="KW-0450">Lipoyl</keyword>
<dbReference type="GO" id="GO:0031405">
    <property type="term" value="F:lipoic acid binding"/>
    <property type="evidence" value="ECO:0007669"/>
    <property type="project" value="TreeGrafter"/>
</dbReference>
<comment type="similarity">
    <text evidence="2 10">Belongs to the 2-oxoacid dehydrogenase family.</text>
</comment>
<dbReference type="Gene3D" id="2.40.50.100">
    <property type="match status" value="1"/>
</dbReference>
<proteinExistence type="inferred from homology"/>
<feature type="compositionally biased region" description="Polar residues" evidence="11">
    <location>
        <begin position="185"/>
        <end position="196"/>
    </location>
</feature>
<evidence type="ECO:0000259" key="12">
    <source>
        <dbReference type="PROSITE" id="PS50968"/>
    </source>
</evidence>
<dbReference type="PROSITE" id="PS00189">
    <property type="entry name" value="LIPOYL"/>
    <property type="match status" value="1"/>
</dbReference>
<dbReference type="InterPro" id="IPR023213">
    <property type="entry name" value="CAT-like_dom_sf"/>
</dbReference>
<evidence type="ECO:0000256" key="3">
    <source>
        <dbReference type="ARBA" id="ARBA00011484"/>
    </source>
</evidence>
<dbReference type="InterPro" id="IPR011053">
    <property type="entry name" value="Single_hybrid_motif"/>
</dbReference>
<feature type="domain" description="Peripheral subunit-binding (PSBD)" evidence="13">
    <location>
        <begin position="130"/>
        <end position="167"/>
    </location>
</feature>
<dbReference type="EMBL" id="CAADEY010000008">
    <property type="protein sequence ID" value="VFJ44510.1"/>
    <property type="molecule type" value="Genomic_DNA"/>
</dbReference>
<dbReference type="PROSITE" id="PS50968">
    <property type="entry name" value="BIOTINYL_LIPOYL"/>
    <property type="match status" value="1"/>
</dbReference>
<evidence type="ECO:0000256" key="9">
    <source>
        <dbReference type="ARBA" id="ARBA00048370"/>
    </source>
</evidence>
<evidence type="ECO:0000313" key="14">
    <source>
        <dbReference type="EMBL" id="VFJ44510.1"/>
    </source>
</evidence>
<feature type="compositionally biased region" description="Low complexity" evidence="11">
    <location>
        <begin position="105"/>
        <end position="134"/>
    </location>
</feature>
<keyword evidence="4 10" id="KW-0808">Transferase</keyword>
<dbReference type="Pfam" id="PF00198">
    <property type="entry name" value="2-oxoacid_dh"/>
    <property type="match status" value="1"/>
</dbReference>
<comment type="cofactor">
    <cofactor evidence="1 10">
        <name>(R)-lipoate</name>
        <dbReference type="ChEBI" id="CHEBI:83088"/>
    </cofactor>
</comment>
<feature type="compositionally biased region" description="Low complexity" evidence="11">
    <location>
        <begin position="173"/>
        <end position="183"/>
    </location>
</feature>
<dbReference type="Gene3D" id="4.10.320.10">
    <property type="entry name" value="E3-binding domain"/>
    <property type="match status" value="1"/>
</dbReference>
<dbReference type="SUPFAM" id="SSF47005">
    <property type="entry name" value="Peripheral subunit-binding domain of 2-oxo acid dehydrogenase complex"/>
    <property type="match status" value="1"/>
</dbReference>
<dbReference type="Pfam" id="PF02817">
    <property type="entry name" value="E3_binding"/>
    <property type="match status" value="1"/>
</dbReference>
<dbReference type="InterPro" id="IPR004167">
    <property type="entry name" value="PSBD"/>
</dbReference>
<dbReference type="EC" id="2.3.1.-" evidence="10"/>
<feature type="region of interest" description="Disordered" evidence="11">
    <location>
        <begin position="81"/>
        <end position="136"/>
    </location>
</feature>
<feature type="domain" description="Lipoyl-binding" evidence="12">
    <location>
        <begin position="4"/>
        <end position="78"/>
    </location>
</feature>
<dbReference type="GO" id="GO:0006086">
    <property type="term" value="P:pyruvate decarboxylation to acetyl-CoA"/>
    <property type="evidence" value="ECO:0007669"/>
    <property type="project" value="TreeGrafter"/>
</dbReference>
<dbReference type="GO" id="GO:0005737">
    <property type="term" value="C:cytoplasm"/>
    <property type="evidence" value="ECO:0007669"/>
    <property type="project" value="TreeGrafter"/>
</dbReference>
<organism evidence="14">
    <name type="scientific">Candidatus Kentrum sp. DK</name>
    <dbReference type="NCBI Taxonomy" id="2126562"/>
    <lineage>
        <taxon>Bacteria</taxon>
        <taxon>Pseudomonadati</taxon>
        <taxon>Pseudomonadota</taxon>
        <taxon>Gammaproteobacteria</taxon>
        <taxon>Candidatus Kentrum</taxon>
    </lineage>
</organism>
<evidence type="ECO:0000256" key="10">
    <source>
        <dbReference type="RuleBase" id="RU003423"/>
    </source>
</evidence>
<dbReference type="SUPFAM" id="SSF51230">
    <property type="entry name" value="Single hybrid motif"/>
    <property type="match status" value="1"/>
</dbReference>
<dbReference type="PANTHER" id="PTHR43178:SF2">
    <property type="entry name" value="DIHYDROLIPOYLLYSINE-RESIDUE ACETYLTRANSFERASE COMPONENT OF PYRUVATE DEHYDROGENASE COMPLEX"/>
    <property type="match status" value="1"/>
</dbReference>
<dbReference type="Gene3D" id="3.30.559.10">
    <property type="entry name" value="Chloramphenicol acetyltransferase-like domain"/>
    <property type="match status" value="1"/>
</dbReference>
<comment type="subunit">
    <text evidence="3">Forms a 24-polypeptide structural core with octahedral symmetry.</text>
</comment>